<name>A0A1J8RBC4_9AGAM</name>
<proteinExistence type="predicted"/>
<dbReference type="AlphaFoldDB" id="A0A1J8RBC4"/>
<sequence>QRQPFSCPATLRAFCKIQNLTSVARLLVCSPTAADEVMCFRQLRFTKNLTCGHLSFQGDTYIDCLGEDCKLSSSHPATCGSSARPCNCRRYYGQPQRLITQERPGICSQCPH</sequence>
<comment type="caution">
    <text evidence="1">The sequence shown here is derived from an EMBL/GenBank/DDBJ whole genome shotgun (WGS) entry which is preliminary data.</text>
</comment>
<evidence type="ECO:0000313" key="2">
    <source>
        <dbReference type="Proteomes" id="UP000183567"/>
    </source>
</evidence>
<gene>
    <name evidence="1" type="ORF">AZE42_06305</name>
</gene>
<dbReference type="EMBL" id="LVVM01001207">
    <property type="protein sequence ID" value="OJA19042.1"/>
    <property type="molecule type" value="Genomic_DNA"/>
</dbReference>
<reference evidence="1 2" key="1">
    <citation type="submission" date="2016-03" db="EMBL/GenBank/DDBJ databases">
        <title>Comparative genomics of the ectomycorrhizal sister species Rhizopogon vinicolor and Rhizopogon vesiculosus (Basidiomycota: Boletales) reveals a divergence of the mating type B locus.</title>
        <authorList>
            <person name="Mujic A.B."/>
            <person name="Kuo A."/>
            <person name="Tritt A."/>
            <person name="Lipzen A."/>
            <person name="Chen C."/>
            <person name="Johnson J."/>
            <person name="Sharma A."/>
            <person name="Barry K."/>
            <person name="Grigoriev I.V."/>
            <person name="Spatafora J.W."/>
        </authorList>
    </citation>
    <scope>NUCLEOTIDE SEQUENCE [LARGE SCALE GENOMIC DNA]</scope>
    <source>
        <strain evidence="1 2">AM-OR11-056</strain>
    </source>
</reference>
<dbReference type="OrthoDB" id="2816594at2759"/>
<organism evidence="1 2">
    <name type="scientific">Rhizopogon vesiculosus</name>
    <dbReference type="NCBI Taxonomy" id="180088"/>
    <lineage>
        <taxon>Eukaryota</taxon>
        <taxon>Fungi</taxon>
        <taxon>Dikarya</taxon>
        <taxon>Basidiomycota</taxon>
        <taxon>Agaricomycotina</taxon>
        <taxon>Agaricomycetes</taxon>
        <taxon>Agaricomycetidae</taxon>
        <taxon>Boletales</taxon>
        <taxon>Suillineae</taxon>
        <taxon>Rhizopogonaceae</taxon>
        <taxon>Rhizopogon</taxon>
    </lineage>
</organism>
<accession>A0A1J8RBC4</accession>
<evidence type="ECO:0000313" key="1">
    <source>
        <dbReference type="EMBL" id="OJA19042.1"/>
    </source>
</evidence>
<dbReference type="Proteomes" id="UP000183567">
    <property type="component" value="Unassembled WGS sequence"/>
</dbReference>
<protein>
    <submittedName>
        <fullName evidence="1">Uncharacterized protein</fullName>
    </submittedName>
</protein>
<keyword evidence="2" id="KW-1185">Reference proteome</keyword>
<feature type="non-terminal residue" evidence="1">
    <location>
        <position position="1"/>
    </location>
</feature>